<evidence type="ECO:0000313" key="2">
    <source>
        <dbReference type="EMBL" id="MEN7549855.1"/>
    </source>
</evidence>
<dbReference type="Gene3D" id="1.10.600.10">
    <property type="entry name" value="Farnesyl Diphosphate Synthase"/>
    <property type="match status" value="1"/>
</dbReference>
<dbReference type="PANTHER" id="PTHR31480">
    <property type="entry name" value="BIFUNCTIONAL LYCOPENE CYCLASE/PHYTOENE SYNTHASE"/>
    <property type="match status" value="1"/>
</dbReference>
<dbReference type="SFLD" id="SFLDS00005">
    <property type="entry name" value="Isoprenoid_Synthase_Type_I"/>
    <property type="match status" value="1"/>
</dbReference>
<keyword evidence="3" id="KW-1185">Reference proteome</keyword>
<name>A0AAW9SBJ7_9BACT</name>
<dbReference type="InterPro" id="IPR019845">
    <property type="entry name" value="Squalene/phytoene_synthase_CS"/>
</dbReference>
<organism evidence="2 3">
    <name type="scientific">Rapidithrix thailandica</name>
    <dbReference type="NCBI Taxonomy" id="413964"/>
    <lineage>
        <taxon>Bacteria</taxon>
        <taxon>Pseudomonadati</taxon>
        <taxon>Bacteroidota</taxon>
        <taxon>Cytophagia</taxon>
        <taxon>Cytophagales</taxon>
        <taxon>Flammeovirgaceae</taxon>
        <taxon>Rapidithrix</taxon>
    </lineage>
</organism>
<dbReference type="SUPFAM" id="SSF48576">
    <property type="entry name" value="Terpenoid synthases"/>
    <property type="match status" value="1"/>
</dbReference>
<dbReference type="EMBL" id="JBDKWZ010000010">
    <property type="protein sequence ID" value="MEN7549855.1"/>
    <property type="molecule type" value="Genomic_DNA"/>
</dbReference>
<protein>
    <submittedName>
        <fullName evidence="2">Phytoene/squalene synthase family protein</fullName>
        <ecNumber evidence="2">2.5.1.-</ecNumber>
    </submittedName>
</protein>
<evidence type="ECO:0000313" key="3">
    <source>
        <dbReference type="Proteomes" id="UP001403385"/>
    </source>
</evidence>
<dbReference type="AlphaFoldDB" id="A0AAW9SBJ7"/>
<dbReference type="GO" id="GO:0004311">
    <property type="term" value="F:geranylgeranyl diphosphate synthase activity"/>
    <property type="evidence" value="ECO:0007669"/>
    <property type="project" value="InterPro"/>
</dbReference>
<dbReference type="InterPro" id="IPR033904">
    <property type="entry name" value="Trans_IPPS_HH"/>
</dbReference>
<comment type="caution">
    <text evidence="2">The sequence shown here is derived from an EMBL/GenBank/DDBJ whole genome shotgun (WGS) entry which is preliminary data.</text>
</comment>
<dbReference type="EC" id="2.5.1.-" evidence="2"/>
<keyword evidence="1 2" id="KW-0808">Transferase</keyword>
<dbReference type="InterPro" id="IPR008949">
    <property type="entry name" value="Isoprenoid_synthase_dom_sf"/>
</dbReference>
<sequence>MKELFDHVSIKCSRFTTRTYSTSFSLGILCLHKELRDPVYSIYGFVRFADEIVDSFHNYDKPKLLQHFKEETHKAIEDKISLNPILNSFQFVVHRFGIDLDLIDCFLKSMEMDLNKKHHDLNSFEEYILGSAEVVGLMCLRVFCKGNSAMFETLKPYAMSLGSAFQKVNFLRDLSADFEGMGRSYFPEVDPKAFDDTHKRKIEESIKQDFEKALIGIRQLPRSARFGVYVAYVYYLALFRKIKNTPSRLVLKSRVRINNSHKIRLLAHSYVKHQLNLIEWNK</sequence>
<dbReference type="GO" id="GO:0051996">
    <property type="term" value="F:squalene synthase [NAD(P)H] activity"/>
    <property type="evidence" value="ECO:0007669"/>
    <property type="project" value="InterPro"/>
</dbReference>
<dbReference type="GO" id="GO:0016117">
    <property type="term" value="P:carotenoid biosynthetic process"/>
    <property type="evidence" value="ECO:0007669"/>
    <property type="project" value="UniProtKB-ARBA"/>
</dbReference>
<dbReference type="CDD" id="cd00683">
    <property type="entry name" value="Trans_IPPS_HH"/>
    <property type="match status" value="1"/>
</dbReference>
<dbReference type="SFLD" id="SFLDG01018">
    <property type="entry name" value="Squalene/Phytoene_Synthase_Lik"/>
    <property type="match status" value="1"/>
</dbReference>
<reference evidence="2 3" key="1">
    <citation type="submission" date="2024-04" db="EMBL/GenBank/DDBJ databases">
        <title>Novel genus in family Flammeovirgaceae.</title>
        <authorList>
            <person name="Nguyen T.H."/>
            <person name="Vuong T.Q."/>
            <person name="Le H."/>
            <person name="Kim S.-G."/>
        </authorList>
    </citation>
    <scope>NUCLEOTIDE SEQUENCE [LARGE SCALE GENOMIC DNA]</scope>
    <source>
        <strain evidence="2 3">JCM 23209</strain>
    </source>
</reference>
<gene>
    <name evidence="2" type="ORF">AAG747_18160</name>
</gene>
<evidence type="ECO:0000256" key="1">
    <source>
        <dbReference type="ARBA" id="ARBA00022679"/>
    </source>
</evidence>
<proteinExistence type="predicted"/>
<dbReference type="InterPro" id="IPR002060">
    <property type="entry name" value="Squ/phyt_synthse"/>
</dbReference>
<dbReference type="SFLD" id="SFLDG01212">
    <property type="entry name" value="Phytoene_synthase_like"/>
    <property type="match status" value="1"/>
</dbReference>
<dbReference type="InterPro" id="IPR044843">
    <property type="entry name" value="Trans_IPPS_bact-type"/>
</dbReference>
<dbReference type="PROSITE" id="PS01045">
    <property type="entry name" value="SQUALEN_PHYTOEN_SYN_2"/>
    <property type="match status" value="1"/>
</dbReference>
<dbReference type="Proteomes" id="UP001403385">
    <property type="component" value="Unassembled WGS sequence"/>
</dbReference>
<dbReference type="Pfam" id="PF00494">
    <property type="entry name" value="SQS_PSY"/>
    <property type="match status" value="1"/>
</dbReference>
<dbReference type="RefSeq" id="WP_346822633.1">
    <property type="nucleotide sequence ID" value="NZ_JBDKWZ010000010.1"/>
</dbReference>
<accession>A0AAW9SBJ7</accession>